<feature type="domain" description="ABC3 transporter permease C-terminal" evidence="7">
    <location>
        <begin position="679"/>
        <end position="791"/>
    </location>
</feature>
<feature type="transmembrane region" description="Helical" evidence="6">
    <location>
        <begin position="761"/>
        <end position="781"/>
    </location>
</feature>
<evidence type="ECO:0000256" key="5">
    <source>
        <dbReference type="ARBA" id="ARBA00023136"/>
    </source>
</evidence>
<gene>
    <name evidence="9" type="ORF">CWM47_01555</name>
</gene>
<evidence type="ECO:0000259" key="8">
    <source>
        <dbReference type="Pfam" id="PF12704"/>
    </source>
</evidence>
<name>A0A2K8ZB54_9BACT</name>
<evidence type="ECO:0000313" key="10">
    <source>
        <dbReference type="Proteomes" id="UP000232883"/>
    </source>
</evidence>
<accession>A0A2K8ZB54</accession>
<dbReference type="Pfam" id="PF02687">
    <property type="entry name" value="FtsX"/>
    <property type="match status" value="2"/>
</dbReference>
<feature type="transmembrane region" description="Helical" evidence="6">
    <location>
        <begin position="711"/>
        <end position="741"/>
    </location>
</feature>
<dbReference type="InterPro" id="IPR050250">
    <property type="entry name" value="Macrolide_Exporter_MacB"/>
</dbReference>
<evidence type="ECO:0000256" key="4">
    <source>
        <dbReference type="ARBA" id="ARBA00022989"/>
    </source>
</evidence>
<feature type="domain" description="MacB-like periplasmic core" evidence="8">
    <location>
        <begin position="20"/>
        <end position="241"/>
    </location>
</feature>
<protein>
    <recommendedName>
        <fullName evidence="11">ABC transporter permease</fullName>
    </recommendedName>
</protein>
<reference evidence="9 10" key="1">
    <citation type="submission" date="2017-11" db="EMBL/GenBank/DDBJ databases">
        <title>Taxonomic description and genome sequences of Spirosoma HA7 sp. nov., isolated from pollen microhabitat of Corylus avellana.</title>
        <authorList>
            <person name="Ambika Manirajan B."/>
            <person name="Suarez C."/>
            <person name="Ratering S."/>
            <person name="Geissler-Plaum R."/>
            <person name="Cardinale M."/>
            <person name="Sylvia S."/>
        </authorList>
    </citation>
    <scope>NUCLEOTIDE SEQUENCE [LARGE SCALE GENOMIC DNA]</scope>
    <source>
        <strain evidence="9 10">HA7</strain>
    </source>
</reference>
<organism evidence="9 10">
    <name type="scientific">Spirosoma pollinicola</name>
    <dbReference type="NCBI Taxonomy" id="2057025"/>
    <lineage>
        <taxon>Bacteria</taxon>
        <taxon>Pseudomonadati</taxon>
        <taxon>Bacteroidota</taxon>
        <taxon>Cytophagia</taxon>
        <taxon>Cytophagales</taxon>
        <taxon>Cytophagaceae</taxon>
        <taxon>Spirosoma</taxon>
    </lineage>
</organism>
<dbReference type="KEGG" id="spir:CWM47_01555"/>
<keyword evidence="2" id="KW-1003">Cell membrane</keyword>
<feature type="transmembrane region" description="Helical" evidence="6">
    <location>
        <begin position="21"/>
        <end position="41"/>
    </location>
</feature>
<dbReference type="PANTHER" id="PTHR30572">
    <property type="entry name" value="MEMBRANE COMPONENT OF TRANSPORTER-RELATED"/>
    <property type="match status" value="1"/>
</dbReference>
<feature type="transmembrane region" description="Helical" evidence="6">
    <location>
        <begin position="678"/>
        <end position="699"/>
    </location>
</feature>
<dbReference type="AlphaFoldDB" id="A0A2K8ZB54"/>
<dbReference type="PANTHER" id="PTHR30572:SF18">
    <property type="entry name" value="ABC-TYPE MACROLIDE FAMILY EXPORT SYSTEM PERMEASE COMPONENT 2"/>
    <property type="match status" value="1"/>
</dbReference>
<proteinExistence type="predicted"/>
<feature type="transmembrane region" description="Helical" evidence="6">
    <location>
        <begin position="288"/>
        <end position="307"/>
    </location>
</feature>
<dbReference type="EMBL" id="CP025096">
    <property type="protein sequence ID" value="AUD07121.1"/>
    <property type="molecule type" value="Genomic_DNA"/>
</dbReference>
<feature type="transmembrane region" description="Helical" evidence="6">
    <location>
        <begin position="340"/>
        <end position="359"/>
    </location>
</feature>
<comment type="subcellular location">
    <subcellularLocation>
        <location evidence="1">Cell membrane</location>
        <topology evidence="1">Multi-pass membrane protein</topology>
    </subcellularLocation>
</comment>
<evidence type="ECO:0000259" key="7">
    <source>
        <dbReference type="Pfam" id="PF02687"/>
    </source>
</evidence>
<sequence>MIRNYVKIAWRNIVRNKAFSGINLAGLALGMMSSLLILLWVQDERKVDSFHANGKHLYQIYERQHFDGKVYASYFTQGPLADELKRSFPEIQYASSLEWPYSTTFEAGDKINKLYGTFAGADFFKMFSYPFLQGTPATALNRPGSIAISRKMAEQFFGSPEKAIGKSIRYENKEDLQVTGVFENLPANSSVQFDYLRPWSDLLKDNEWAKTWTSTDPVTYVQLRPDGAGQPVDAARVEAKIKDFMYRYLPKTKGFLVELGLQPYPEKYLHSTFKDGYLDGGRIEYVRLFSIVAIFILLIACINFMNLSTARSAKRAKEVGVRKVVGAARSALMGQFVGEAMLLTVLAMGMAVVLVVVLLPAFNTLTGKMLILPINDPLFWASLLGLLLLTGFVAGSYPALFLSSLNPIRVLKGSGPSSRLRFSSGATFFRQGLVVFQFGLSILLIVGTIVIYRQMNYVQTANLGFNRENLVYIPIEGDLTQKFDLFKEEAGKLTGVSTISRMRESPTGIGHHVDDISWSGKDPNLRTAFANTAVGYDFVKTLNLQLKEGRDFSKEYGTDSLGFMINETALAKIGYQNPIGKPLDWGGIHGRIIGVVNDFHFNSMRQAIEPLIIRLDPKPKWGTILIRAEAGKTKEVITGLEKLCKELNPKTPFSYQFSDQEYENLYRSEQVVSQLANYFALLAIFISCLGLFGLATFTAEQRTKEIGVRKVLGASVASVVTLLSTDFLKLVLIAILIASPLAWWAMNQWLLRFVYKVDIEWWIFALAGLLAIGIALLTVSFQSIKAALMNPVKSLRSE</sequence>
<evidence type="ECO:0000313" key="9">
    <source>
        <dbReference type="EMBL" id="AUD07121.1"/>
    </source>
</evidence>
<dbReference type="InterPro" id="IPR025857">
    <property type="entry name" value="MacB_PCD"/>
</dbReference>
<feature type="transmembrane region" description="Helical" evidence="6">
    <location>
        <begin position="428"/>
        <end position="452"/>
    </location>
</feature>
<feature type="transmembrane region" description="Helical" evidence="6">
    <location>
        <begin position="379"/>
        <end position="402"/>
    </location>
</feature>
<evidence type="ECO:0008006" key="11">
    <source>
        <dbReference type="Google" id="ProtNLM"/>
    </source>
</evidence>
<dbReference type="GO" id="GO:0005886">
    <property type="term" value="C:plasma membrane"/>
    <property type="evidence" value="ECO:0007669"/>
    <property type="project" value="UniProtKB-SubCell"/>
</dbReference>
<evidence type="ECO:0000256" key="6">
    <source>
        <dbReference type="SAM" id="Phobius"/>
    </source>
</evidence>
<dbReference type="Pfam" id="PF12704">
    <property type="entry name" value="MacB_PCD"/>
    <property type="match status" value="1"/>
</dbReference>
<keyword evidence="5 6" id="KW-0472">Membrane</keyword>
<keyword evidence="3 6" id="KW-0812">Transmembrane</keyword>
<feature type="domain" description="ABC3 transporter permease C-terminal" evidence="7">
    <location>
        <begin position="291"/>
        <end position="407"/>
    </location>
</feature>
<dbReference type="GO" id="GO:0022857">
    <property type="term" value="F:transmembrane transporter activity"/>
    <property type="evidence" value="ECO:0007669"/>
    <property type="project" value="TreeGrafter"/>
</dbReference>
<dbReference type="Proteomes" id="UP000232883">
    <property type="component" value="Chromosome"/>
</dbReference>
<dbReference type="InterPro" id="IPR003838">
    <property type="entry name" value="ABC3_permease_C"/>
</dbReference>
<keyword evidence="4 6" id="KW-1133">Transmembrane helix</keyword>
<keyword evidence="10" id="KW-1185">Reference proteome</keyword>
<evidence type="ECO:0000256" key="3">
    <source>
        <dbReference type="ARBA" id="ARBA00022692"/>
    </source>
</evidence>
<dbReference type="OrthoDB" id="5933722at2"/>
<evidence type="ECO:0000256" key="1">
    <source>
        <dbReference type="ARBA" id="ARBA00004651"/>
    </source>
</evidence>
<evidence type="ECO:0000256" key="2">
    <source>
        <dbReference type="ARBA" id="ARBA00022475"/>
    </source>
</evidence>